<keyword evidence="2" id="KW-0028">Amino-acid biosynthesis</keyword>
<dbReference type="InterPro" id="IPR004650">
    <property type="entry name" value="HisA/F-archaeal"/>
</dbReference>
<accession>A0A832ZYV8</accession>
<dbReference type="PANTHER" id="PTHR43090:SF2">
    <property type="entry name" value="1-(5-PHOSPHORIBOSYL)-5-[(5-PHOSPHORIBOSYLAMINO)METHYLIDENEAMINO] IMIDAZOLE-4-CARBOXAMIDE ISOMERASE"/>
    <property type="match status" value="1"/>
</dbReference>
<reference evidence="3" key="1">
    <citation type="journal article" date="2020" name="ISME J.">
        <title>Gammaproteobacteria mediating utilization of methyl-, sulfur- and petroleum organic compounds in deep ocean hydrothermal plumes.</title>
        <authorList>
            <person name="Zhou Z."/>
            <person name="Liu Y."/>
            <person name="Pan J."/>
            <person name="Cron B.R."/>
            <person name="Toner B.M."/>
            <person name="Anantharaman K."/>
            <person name="Breier J.A."/>
            <person name="Dick G.J."/>
            <person name="Li M."/>
        </authorList>
    </citation>
    <scope>NUCLEOTIDE SEQUENCE</scope>
    <source>
        <strain evidence="3">SZUA-1534</strain>
    </source>
</reference>
<dbReference type="GO" id="GO:0000105">
    <property type="term" value="P:L-histidine biosynthetic process"/>
    <property type="evidence" value="ECO:0007669"/>
    <property type="project" value="UniProtKB-KW"/>
</dbReference>
<sequence length="227" mass="25763">MEIIPVLDIMDGMAVQGRGGDRKNYRPLKTVLCNSSDPLEVARRYREEGAEKVYIADLDAIMRRGNNFHIIGRIEGYKILDGGVTSRLEFENLRSLNICNEIVLGTETLEDLDLLRERDVVLSLDFKNGRLLSPRGYTLEDIVGELNRSTPIIVLDISSVGSQRGINWKLVEEVMREVENPLYVGGGVRDEKDLERCYHMGIQGVLIGTGIHRGTFNLREIVERYRD</sequence>
<dbReference type="GO" id="GO:0003949">
    <property type="term" value="F:1-(5-phosphoribosyl)-5-[(5-phosphoribosylamino)methylideneamino]imidazole-4-carboxamide isomerase activity"/>
    <property type="evidence" value="ECO:0007669"/>
    <property type="project" value="InterPro"/>
</dbReference>
<organism evidence="3 4">
    <name type="scientific">Methanothermococcus okinawensis</name>
    <dbReference type="NCBI Taxonomy" id="155863"/>
    <lineage>
        <taxon>Archaea</taxon>
        <taxon>Methanobacteriati</taxon>
        <taxon>Methanobacteriota</taxon>
        <taxon>Methanomada group</taxon>
        <taxon>Methanococci</taxon>
        <taxon>Methanococcales</taxon>
        <taxon>Methanococcaceae</taxon>
        <taxon>Methanothermococcus</taxon>
    </lineage>
</organism>
<dbReference type="InterPro" id="IPR013785">
    <property type="entry name" value="Aldolase_TIM"/>
</dbReference>
<evidence type="ECO:0000313" key="3">
    <source>
        <dbReference type="EMBL" id="HIQ32686.1"/>
    </source>
</evidence>
<dbReference type="GO" id="GO:0005737">
    <property type="term" value="C:cytoplasm"/>
    <property type="evidence" value="ECO:0007669"/>
    <property type="project" value="TreeGrafter"/>
</dbReference>
<comment type="similarity">
    <text evidence="1 2">Belongs to the HisA/HisF family.</text>
</comment>
<dbReference type="CDD" id="cd04723">
    <property type="entry name" value="HisA_HisF"/>
    <property type="match status" value="1"/>
</dbReference>
<dbReference type="InterPro" id="IPR006062">
    <property type="entry name" value="His_biosynth"/>
</dbReference>
<comment type="caution">
    <text evidence="3">The sequence shown here is derived from an EMBL/GenBank/DDBJ whole genome shotgun (WGS) entry which is preliminary data.</text>
</comment>
<keyword evidence="2" id="KW-0368">Histidine biosynthesis</keyword>
<evidence type="ECO:0000313" key="4">
    <source>
        <dbReference type="Proteomes" id="UP000623215"/>
    </source>
</evidence>
<dbReference type="InterPro" id="IPR044524">
    <property type="entry name" value="Isoase_HisA-like"/>
</dbReference>
<proteinExistence type="inferred from homology"/>
<gene>
    <name evidence="3" type="ORF">EYH55_04320</name>
</gene>
<dbReference type="EMBL" id="DQVW01000080">
    <property type="protein sequence ID" value="HIQ32686.1"/>
    <property type="molecule type" value="Genomic_DNA"/>
</dbReference>
<dbReference type="InterPro" id="IPR011060">
    <property type="entry name" value="RibuloseP-bd_barrel"/>
</dbReference>
<dbReference type="AlphaFoldDB" id="A0A832ZYV8"/>
<dbReference type="SUPFAM" id="SSF51366">
    <property type="entry name" value="Ribulose-phoshate binding barrel"/>
    <property type="match status" value="1"/>
</dbReference>
<dbReference type="NCBIfam" id="TIGR00734">
    <property type="entry name" value="hisAF_rel"/>
    <property type="match status" value="1"/>
</dbReference>
<dbReference type="Proteomes" id="UP000623215">
    <property type="component" value="Unassembled WGS sequence"/>
</dbReference>
<dbReference type="GO" id="GO:0000162">
    <property type="term" value="P:L-tryptophan biosynthetic process"/>
    <property type="evidence" value="ECO:0007669"/>
    <property type="project" value="TreeGrafter"/>
</dbReference>
<dbReference type="Gene3D" id="3.20.20.70">
    <property type="entry name" value="Aldolase class I"/>
    <property type="match status" value="1"/>
</dbReference>
<evidence type="ECO:0000256" key="2">
    <source>
        <dbReference type="RuleBase" id="RU003657"/>
    </source>
</evidence>
<evidence type="ECO:0000256" key="1">
    <source>
        <dbReference type="ARBA" id="ARBA00009667"/>
    </source>
</evidence>
<dbReference type="Pfam" id="PF00977">
    <property type="entry name" value="His_biosynth"/>
    <property type="match status" value="1"/>
</dbReference>
<name>A0A832ZYV8_9EURY</name>
<dbReference type="PANTHER" id="PTHR43090">
    <property type="entry name" value="1-(5-PHOSPHORIBOSYL)-5-[(5-PHOSPHORIBOSYLAMINO)METHYLIDENEAMINO] IMIDAZOLE-4-CARBOXAMIDE ISOMERASE"/>
    <property type="match status" value="1"/>
</dbReference>
<protein>
    <submittedName>
        <fullName evidence="3">HisA/HisF family protein</fullName>
    </submittedName>
</protein>